<comment type="caution">
    <text evidence="1">The sequence shown here is derived from an EMBL/GenBank/DDBJ whole genome shotgun (WGS) entry which is preliminary data.</text>
</comment>
<proteinExistence type="predicted"/>
<dbReference type="EMBL" id="DTGA01000203">
    <property type="protein sequence ID" value="HGB31741.1"/>
    <property type="molecule type" value="Genomic_DNA"/>
</dbReference>
<evidence type="ECO:0000313" key="1">
    <source>
        <dbReference type="EMBL" id="HGB31741.1"/>
    </source>
</evidence>
<gene>
    <name evidence="1" type="ORF">ENV35_07705</name>
</gene>
<protein>
    <submittedName>
        <fullName evidence="1">Uncharacterized protein</fullName>
    </submittedName>
</protein>
<dbReference type="AlphaFoldDB" id="A0A7C3SPI8"/>
<accession>A0A7C3SPI8</accession>
<name>A0A7C3SPI8_9BACT</name>
<organism evidence="1">
    <name type="scientific">Dictyoglomus turgidum</name>
    <dbReference type="NCBI Taxonomy" id="513050"/>
    <lineage>
        <taxon>Bacteria</taxon>
        <taxon>Pseudomonadati</taxon>
        <taxon>Dictyoglomota</taxon>
        <taxon>Dictyoglomia</taxon>
        <taxon>Dictyoglomales</taxon>
        <taxon>Dictyoglomaceae</taxon>
        <taxon>Dictyoglomus</taxon>
    </lineage>
</organism>
<reference evidence="1" key="1">
    <citation type="journal article" date="2020" name="mSystems">
        <title>Genome- and Community-Level Interaction Insights into Carbon Utilization and Element Cycling Functions of Hydrothermarchaeota in Hydrothermal Sediment.</title>
        <authorList>
            <person name="Zhou Z."/>
            <person name="Liu Y."/>
            <person name="Xu W."/>
            <person name="Pan J."/>
            <person name="Luo Z.H."/>
            <person name="Li M."/>
        </authorList>
    </citation>
    <scope>NUCLEOTIDE SEQUENCE [LARGE SCALE GENOMIC DNA]</scope>
    <source>
        <strain evidence="1">SpSt-751</strain>
    </source>
</reference>
<sequence>MLQKEAIEEFKKIYKKEFRKELTDKEASQKAKRLLNFYKAVYLASFGSRKNTKIYDDDKQKDN</sequence>